<evidence type="ECO:0000313" key="2">
    <source>
        <dbReference type="Proteomes" id="UP000045051"/>
    </source>
</evidence>
<dbReference type="AlphaFoldDB" id="A0A0B7I3C7"/>
<dbReference type="EMBL" id="CDOI01000133">
    <property type="protein sequence ID" value="CEN45244.1"/>
    <property type="molecule type" value="Genomic_DNA"/>
</dbReference>
<gene>
    <name evidence="1" type="ORF">CCAND38_230035</name>
</gene>
<organism evidence="1 2">
    <name type="scientific">Capnocytophaga canis</name>
    <dbReference type="NCBI Taxonomy" id="1848903"/>
    <lineage>
        <taxon>Bacteria</taxon>
        <taxon>Pseudomonadati</taxon>
        <taxon>Bacteroidota</taxon>
        <taxon>Flavobacteriia</taxon>
        <taxon>Flavobacteriales</taxon>
        <taxon>Flavobacteriaceae</taxon>
        <taxon>Capnocytophaga</taxon>
    </lineage>
</organism>
<keyword evidence="2" id="KW-1185">Reference proteome</keyword>
<reference evidence="1 2" key="1">
    <citation type="submission" date="2015-01" db="EMBL/GenBank/DDBJ databases">
        <authorList>
            <person name="Xiang T."/>
            <person name="Song Y."/>
            <person name="Huang L."/>
            <person name="Wang B."/>
            <person name="Wu P."/>
        </authorList>
    </citation>
    <scope>NUCLEOTIDE SEQUENCE [LARGE SCALE GENOMIC DNA]</scope>
    <source>
        <strain evidence="1 2">CcD38</strain>
    </source>
</reference>
<accession>A0A0B7I3C7</accession>
<proteinExistence type="predicted"/>
<sequence length="50" mass="6093">MRCKGKPFFLFTQKKFYFFVNIFLNKNLNKRASFDYTSKKYNSNIQILSI</sequence>
<dbReference type="Proteomes" id="UP000045051">
    <property type="component" value="Unassembled WGS sequence"/>
</dbReference>
<protein>
    <submittedName>
        <fullName evidence="1">Uncharacterized protein</fullName>
    </submittedName>
</protein>
<evidence type="ECO:0000313" key="1">
    <source>
        <dbReference type="EMBL" id="CEN45244.1"/>
    </source>
</evidence>
<name>A0A0B7I3C7_9FLAO</name>